<dbReference type="EMBL" id="ML180411">
    <property type="protein sequence ID" value="THU77531.1"/>
    <property type="molecule type" value="Genomic_DNA"/>
</dbReference>
<feature type="compositionally biased region" description="Polar residues" evidence="1">
    <location>
        <begin position="231"/>
        <end position="242"/>
    </location>
</feature>
<proteinExistence type="predicted"/>
<accession>A0A4S8KPQ5</accession>
<sequence>MIMTTAYTLDAFSTNVSSFDADPVDYQLLIPGNSGFLHTKVPDVEYHWGLGKGDFKTDSPVNRFEVRKDIPDLLKRGRISIVPTLDTLEKMLKVVESHEGQTGQPRPYTESFPVQEYEYVLVAKKFFEGTIYVRNPASGEVQSFESPYQGLPSFLSLAHPYCVALWCAGGILMVSDTLSRSPWGSRTCTTLMKLLHAWYFKGAPLAFIAGPDYENEGSEDLASDPCDSEFKPTTSPQKPRTTNARQFYDGYLSTRKRQNIESWIDSTRAADQDQEQIFPHS</sequence>
<evidence type="ECO:0000256" key="1">
    <source>
        <dbReference type="SAM" id="MobiDB-lite"/>
    </source>
</evidence>
<evidence type="ECO:0000313" key="2">
    <source>
        <dbReference type="EMBL" id="THU77531.1"/>
    </source>
</evidence>
<dbReference type="AlphaFoldDB" id="A0A4S8KPQ5"/>
<gene>
    <name evidence="2" type="ORF">K435DRAFT_973928</name>
</gene>
<organism evidence="2 3">
    <name type="scientific">Dendrothele bispora (strain CBS 962.96)</name>
    <dbReference type="NCBI Taxonomy" id="1314807"/>
    <lineage>
        <taxon>Eukaryota</taxon>
        <taxon>Fungi</taxon>
        <taxon>Dikarya</taxon>
        <taxon>Basidiomycota</taxon>
        <taxon>Agaricomycotina</taxon>
        <taxon>Agaricomycetes</taxon>
        <taxon>Agaricomycetidae</taxon>
        <taxon>Agaricales</taxon>
        <taxon>Agaricales incertae sedis</taxon>
        <taxon>Dendrothele</taxon>
    </lineage>
</organism>
<dbReference type="OrthoDB" id="2962802at2759"/>
<keyword evidence="3" id="KW-1185">Reference proteome</keyword>
<reference evidence="2 3" key="1">
    <citation type="journal article" date="2019" name="Nat. Ecol. Evol.">
        <title>Megaphylogeny resolves global patterns of mushroom evolution.</title>
        <authorList>
            <person name="Varga T."/>
            <person name="Krizsan K."/>
            <person name="Foldi C."/>
            <person name="Dima B."/>
            <person name="Sanchez-Garcia M."/>
            <person name="Sanchez-Ramirez S."/>
            <person name="Szollosi G.J."/>
            <person name="Szarkandi J.G."/>
            <person name="Papp V."/>
            <person name="Albert L."/>
            <person name="Andreopoulos W."/>
            <person name="Angelini C."/>
            <person name="Antonin V."/>
            <person name="Barry K.W."/>
            <person name="Bougher N.L."/>
            <person name="Buchanan P."/>
            <person name="Buyck B."/>
            <person name="Bense V."/>
            <person name="Catcheside P."/>
            <person name="Chovatia M."/>
            <person name="Cooper J."/>
            <person name="Damon W."/>
            <person name="Desjardin D."/>
            <person name="Finy P."/>
            <person name="Geml J."/>
            <person name="Haridas S."/>
            <person name="Hughes K."/>
            <person name="Justo A."/>
            <person name="Karasinski D."/>
            <person name="Kautmanova I."/>
            <person name="Kiss B."/>
            <person name="Kocsube S."/>
            <person name="Kotiranta H."/>
            <person name="LaButti K.M."/>
            <person name="Lechner B.E."/>
            <person name="Liimatainen K."/>
            <person name="Lipzen A."/>
            <person name="Lukacs Z."/>
            <person name="Mihaltcheva S."/>
            <person name="Morgado L.N."/>
            <person name="Niskanen T."/>
            <person name="Noordeloos M.E."/>
            <person name="Ohm R.A."/>
            <person name="Ortiz-Santana B."/>
            <person name="Ovrebo C."/>
            <person name="Racz N."/>
            <person name="Riley R."/>
            <person name="Savchenko A."/>
            <person name="Shiryaev A."/>
            <person name="Soop K."/>
            <person name="Spirin V."/>
            <person name="Szebenyi C."/>
            <person name="Tomsovsky M."/>
            <person name="Tulloss R.E."/>
            <person name="Uehling J."/>
            <person name="Grigoriev I.V."/>
            <person name="Vagvolgyi C."/>
            <person name="Papp T."/>
            <person name="Martin F.M."/>
            <person name="Miettinen O."/>
            <person name="Hibbett D.S."/>
            <person name="Nagy L.G."/>
        </authorList>
    </citation>
    <scope>NUCLEOTIDE SEQUENCE [LARGE SCALE GENOMIC DNA]</scope>
    <source>
        <strain evidence="2 3">CBS 962.96</strain>
    </source>
</reference>
<name>A0A4S8KPQ5_DENBC</name>
<dbReference type="Proteomes" id="UP000297245">
    <property type="component" value="Unassembled WGS sequence"/>
</dbReference>
<evidence type="ECO:0000313" key="3">
    <source>
        <dbReference type="Proteomes" id="UP000297245"/>
    </source>
</evidence>
<protein>
    <submittedName>
        <fullName evidence="2">Uncharacterized protein</fullName>
    </submittedName>
</protein>
<feature type="region of interest" description="Disordered" evidence="1">
    <location>
        <begin position="216"/>
        <end position="242"/>
    </location>
</feature>